<dbReference type="AlphaFoldDB" id="A0A4U5NBH8"/>
<dbReference type="PANTHER" id="PTHR45937">
    <property type="entry name" value="ASPARAGINE SYNTHETASE DOMAIN-CONTAINING PROTEIN 1"/>
    <property type="match status" value="1"/>
</dbReference>
<comment type="caution">
    <text evidence="5">The sequence shown here is derived from an EMBL/GenBank/DDBJ whole genome shotgun (WGS) entry which is preliminary data.</text>
</comment>
<gene>
    <name evidence="5" type="ORF">L596_014286</name>
</gene>
<dbReference type="InterPro" id="IPR014729">
    <property type="entry name" value="Rossmann-like_a/b/a_fold"/>
</dbReference>
<keyword evidence="2" id="KW-0061">Asparagine biosynthesis</keyword>
<organism evidence="5 6">
    <name type="scientific">Steinernema carpocapsae</name>
    <name type="common">Entomopathogenic nematode</name>
    <dbReference type="NCBI Taxonomy" id="34508"/>
    <lineage>
        <taxon>Eukaryota</taxon>
        <taxon>Metazoa</taxon>
        <taxon>Ecdysozoa</taxon>
        <taxon>Nematoda</taxon>
        <taxon>Chromadorea</taxon>
        <taxon>Rhabditida</taxon>
        <taxon>Tylenchina</taxon>
        <taxon>Panagrolaimomorpha</taxon>
        <taxon>Strongyloidoidea</taxon>
        <taxon>Steinernematidae</taxon>
        <taxon>Steinernema</taxon>
    </lineage>
</organism>
<name>A0A4U5NBH8_STECR</name>
<keyword evidence="1" id="KW-0028">Amino-acid biosynthesis</keyword>
<evidence type="ECO:0000256" key="2">
    <source>
        <dbReference type="ARBA" id="ARBA00022888"/>
    </source>
</evidence>
<protein>
    <recommendedName>
        <fullName evidence="4">Asparagine synthetase domain-containing protein</fullName>
    </recommendedName>
</protein>
<sequence length="275" mass="30595">MILDPTFEFFSFNSPVAHPVSESFCYPLNKPPIYQGCDTINDYGIVCDILASGKGPFAYVYHRPDLNMIFIGRDGLGRCSLVVSVAEDRSKIVVGKYADEDKLIKMEPRAIPAGSIYIIDYNNGMYDRITMICAARQDESEPLLREFAFCRYITESAVMFPRINESEFIIDDVFKAEMKKEVTIGIVHFDQALKSVTYDIDRDDRPVGVLFSGGVDSLMVAIAAQRTLPSKFEIDLINVAFGDGEQTGQASLSESALISFQKILGVASESSQQRT</sequence>
<evidence type="ECO:0000313" key="6">
    <source>
        <dbReference type="Proteomes" id="UP000298663"/>
    </source>
</evidence>
<dbReference type="Pfam" id="PF00733">
    <property type="entry name" value="Asn_synthase"/>
    <property type="match status" value="1"/>
</dbReference>
<reference evidence="5 6" key="2">
    <citation type="journal article" date="2019" name="G3 (Bethesda)">
        <title>Hybrid Assembly of the Genome of the Entomopathogenic Nematode Steinernema carpocapsae Identifies the X-Chromosome.</title>
        <authorList>
            <person name="Serra L."/>
            <person name="Macchietto M."/>
            <person name="Macias-Munoz A."/>
            <person name="McGill C.J."/>
            <person name="Rodriguez I.M."/>
            <person name="Rodriguez B."/>
            <person name="Murad R."/>
            <person name="Mortazavi A."/>
        </authorList>
    </citation>
    <scope>NUCLEOTIDE SEQUENCE [LARGE SCALE GENOMIC DNA]</scope>
    <source>
        <strain evidence="5 6">ALL</strain>
    </source>
</reference>
<evidence type="ECO:0000256" key="3">
    <source>
        <dbReference type="ARBA" id="ARBA00022962"/>
    </source>
</evidence>
<evidence type="ECO:0000259" key="4">
    <source>
        <dbReference type="Pfam" id="PF00733"/>
    </source>
</evidence>
<dbReference type="Proteomes" id="UP000298663">
    <property type="component" value="Unassembled WGS sequence"/>
</dbReference>
<proteinExistence type="predicted"/>
<dbReference type="PANTHER" id="PTHR45937:SF1">
    <property type="entry name" value="ASPARAGINE SYNTHETASE DOMAIN-CONTAINING PROTEIN 1"/>
    <property type="match status" value="1"/>
</dbReference>
<dbReference type="OrthoDB" id="10252281at2759"/>
<dbReference type="Gene3D" id="3.40.50.620">
    <property type="entry name" value="HUPs"/>
    <property type="match status" value="1"/>
</dbReference>
<feature type="domain" description="Asparagine synthetase" evidence="4">
    <location>
        <begin position="202"/>
        <end position="232"/>
    </location>
</feature>
<dbReference type="EMBL" id="AZBU02000004">
    <property type="protein sequence ID" value="TKR80166.1"/>
    <property type="molecule type" value="Genomic_DNA"/>
</dbReference>
<accession>A0A4U5NBH8</accession>
<keyword evidence="6" id="KW-1185">Reference proteome</keyword>
<dbReference type="GO" id="GO:0004066">
    <property type="term" value="F:asparagine synthase (glutamine-hydrolyzing) activity"/>
    <property type="evidence" value="ECO:0007669"/>
    <property type="project" value="InterPro"/>
</dbReference>
<evidence type="ECO:0000313" key="5">
    <source>
        <dbReference type="EMBL" id="TKR80166.1"/>
    </source>
</evidence>
<reference evidence="5 6" key="1">
    <citation type="journal article" date="2015" name="Genome Biol.">
        <title>Comparative genomics of Steinernema reveals deeply conserved gene regulatory networks.</title>
        <authorList>
            <person name="Dillman A.R."/>
            <person name="Macchietto M."/>
            <person name="Porter C.F."/>
            <person name="Rogers A."/>
            <person name="Williams B."/>
            <person name="Antoshechkin I."/>
            <person name="Lee M.M."/>
            <person name="Goodwin Z."/>
            <person name="Lu X."/>
            <person name="Lewis E.E."/>
            <person name="Goodrich-Blair H."/>
            <person name="Stock S.P."/>
            <person name="Adams B.J."/>
            <person name="Sternberg P.W."/>
            <person name="Mortazavi A."/>
        </authorList>
    </citation>
    <scope>NUCLEOTIDE SEQUENCE [LARGE SCALE GENOMIC DNA]</scope>
    <source>
        <strain evidence="5 6">ALL</strain>
    </source>
</reference>
<keyword evidence="3" id="KW-0315">Glutamine amidotransferase</keyword>
<dbReference type="GO" id="GO:0006529">
    <property type="term" value="P:asparagine biosynthetic process"/>
    <property type="evidence" value="ECO:0007669"/>
    <property type="project" value="UniProtKB-KW"/>
</dbReference>
<dbReference type="InterPro" id="IPR051857">
    <property type="entry name" value="Asn_synthetase_domain"/>
</dbReference>
<dbReference type="SUPFAM" id="SSF52402">
    <property type="entry name" value="Adenine nucleotide alpha hydrolases-like"/>
    <property type="match status" value="1"/>
</dbReference>
<dbReference type="InterPro" id="IPR001962">
    <property type="entry name" value="Asn_synthase"/>
</dbReference>
<evidence type="ECO:0000256" key="1">
    <source>
        <dbReference type="ARBA" id="ARBA00022605"/>
    </source>
</evidence>
<dbReference type="STRING" id="34508.A0A4U5NBH8"/>